<protein>
    <submittedName>
        <fullName evidence="1">YdeI/OmpD-associated family protein</fullName>
    </submittedName>
</protein>
<sequence>MLTYRDLPVVSFESEQDFDTWLAANHEKEKGFWLRYYKKGSNIPTIRHEQAVDVALCWGWIDGLLNKYDDISYVVRFTPRRPKSTWSQVNVAKVEKLLQAGRMQPSGLAQVELAKQDGRWDIAYAPASKMEVPADFIELLKQEPETYAFYLSLNKTNLYTIGYRLTTTTDPVKRAKKANQILEMLRNKQTFTK</sequence>
<dbReference type="EMBL" id="JAUKPO010000010">
    <property type="protein sequence ID" value="MDO1448174.1"/>
    <property type="molecule type" value="Genomic_DNA"/>
</dbReference>
<accession>A0ABT8R884</accession>
<name>A0ABT8R884_9BACT</name>
<keyword evidence="2" id="KW-1185">Reference proteome</keyword>
<reference evidence="1" key="1">
    <citation type="submission" date="2023-07" db="EMBL/GenBank/DDBJ databases">
        <title>The genome sequence of Rhodocytophaga aerolata KACC 12507.</title>
        <authorList>
            <person name="Zhang X."/>
        </authorList>
    </citation>
    <scope>NUCLEOTIDE SEQUENCE</scope>
    <source>
        <strain evidence="1">KACC 12507</strain>
    </source>
</reference>
<gene>
    <name evidence="1" type="ORF">Q0590_18010</name>
</gene>
<evidence type="ECO:0000313" key="1">
    <source>
        <dbReference type="EMBL" id="MDO1448174.1"/>
    </source>
</evidence>
<proteinExistence type="predicted"/>
<dbReference type="RefSeq" id="WP_302038975.1">
    <property type="nucleotide sequence ID" value="NZ_JAUKPO010000010.1"/>
</dbReference>
<organism evidence="1 2">
    <name type="scientific">Rhodocytophaga aerolata</name>
    <dbReference type="NCBI Taxonomy" id="455078"/>
    <lineage>
        <taxon>Bacteria</taxon>
        <taxon>Pseudomonadati</taxon>
        <taxon>Bacteroidota</taxon>
        <taxon>Cytophagia</taxon>
        <taxon>Cytophagales</taxon>
        <taxon>Rhodocytophagaceae</taxon>
        <taxon>Rhodocytophaga</taxon>
    </lineage>
</organism>
<dbReference type="Pfam" id="PF13376">
    <property type="entry name" value="OmdA"/>
    <property type="match status" value="1"/>
</dbReference>
<dbReference type="Proteomes" id="UP001168528">
    <property type="component" value="Unassembled WGS sequence"/>
</dbReference>
<comment type="caution">
    <text evidence="1">The sequence shown here is derived from an EMBL/GenBank/DDBJ whole genome shotgun (WGS) entry which is preliminary data.</text>
</comment>
<evidence type="ECO:0000313" key="2">
    <source>
        <dbReference type="Proteomes" id="UP001168528"/>
    </source>
</evidence>